<feature type="non-terminal residue" evidence="5">
    <location>
        <position position="720"/>
    </location>
</feature>
<evidence type="ECO:0000313" key="4">
    <source>
        <dbReference type="Proteomes" id="UP001652661"/>
    </source>
</evidence>
<dbReference type="SUPFAM" id="SSF56219">
    <property type="entry name" value="DNase I-like"/>
    <property type="match status" value="1"/>
</dbReference>
<gene>
    <name evidence="5" type="primary">LOC138929339</name>
</gene>
<name>A0ABM4GQ87_DROKI</name>
<sequence length="720" mass="78825">MSQTKPPAGRDDETQALAVARAEEELLRNFQRNKQKMQHSPPASMPEKQPVSAPPNVQGPVFVFGETEEETATPKRSFDAVSPDGNQSGAHKKQRVDTSAPALAEKLGKMLDEMIAKFTDTKTNNKKVVRHVTQGTIDSMMAMKKLQVDISAALADGHTKGSTSSVSQQTTPTLTATILKAACTTGPGNSAWQQVRAKPKPRNPQPRPESSEPKGSTKRCHAQEAARRRYFNKGLKDNVQGLRRTANGGLLLRMQKPQDPSAQQLQAALRTAISDKAEVAVMQETVQVEIRDLDEMTSGEEVTMALFAGEDSDIASNAAPRMRKAFGGTQTATVNLRPDHARRLLDKGKIRIGWVVCRIRQKTELRRCFKCMGYGHTSTRCRASDSVAKATQNSCFRCGEEGHKHYTCQAKPRAAQDLLSQTVFEEEIDIAVLSEPYKSKAEGVWQQSADGGAAIWSCGQSPGHLSQRASRPGYARAKVQATTIYSCYLAPSLHIDAFRDILQEIARDARGRSPVLIAGDFNAWSTAWGSSKTTQRGTILLDALATLDVCLLNDGARCTYSKAGRESIIDLTFASPELCRTSHWKVTDLLTYSDHAAIITQTMHSQQGPSLRQSAYKVHTLNADTLLSSMDGNVITGDASTCADILAARIKAACDAAMASSTRGNGRRPVPWWNHEISVARSECLSARRRCQRSRGRPTQALFETCYKEKKKALKIAIKT</sequence>
<dbReference type="Gene3D" id="3.60.10.10">
    <property type="entry name" value="Endonuclease/exonuclease/phosphatase"/>
    <property type="match status" value="1"/>
</dbReference>
<accession>A0ABM4GQ87</accession>
<evidence type="ECO:0000313" key="5">
    <source>
        <dbReference type="RefSeq" id="XP_070144883.1"/>
    </source>
</evidence>
<dbReference type="CDD" id="cd09077">
    <property type="entry name" value="R1-I-EN"/>
    <property type="match status" value="1"/>
</dbReference>
<dbReference type="PANTHER" id="PTHR33273:SF4">
    <property type="entry name" value="ENDONUCLEASE_EXONUCLEASE_PHOSPHATASE DOMAIN-CONTAINING PROTEIN"/>
    <property type="match status" value="1"/>
</dbReference>
<organism evidence="4 5">
    <name type="scientific">Drosophila kikkawai</name>
    <name type="common">Fruit fly</name>
    <dbReference type="NCBI Taxonomy" id="30033"/>
    <lineage>
        <taxon>Eukaryota</taxon>
        <taxon>Metazoa</taxon>
        <taxon>Ecdysozoa</taxon>
        <taxon>Arthropoda</taxon>
        <taxon>Hexapoda</taxon>
        <taxon>Insecta</taxon>
        <taxon>Pterygota</taxon>
        <taxon>Neoptera</taxon>
        <taxon>Endopterygota</taxon>
        <taxon>Diptera</taxon>
        <taxon>Brachycera</taxon>
        <taxon>Muscomorpha</taxon>
        <taxon>Ephydroidea</taxon>
        <taxon>Drosophilidae</taxon>
        <taxon>Drosophila</taxon>
        <taxon>Sophophora</taxon>
    </lineage>
</organism>
<proteinExistence type="predicted"/>
<evidence type="ECO:0000259" key="3">
    <source>
        <dbReference type="PROSITE" id="PS50158"/>
    </source>
</evidence>
<dbReference type="SMART" id="SM00343">
    <property type="entry name" value="ZnF_C2HC"/>
    <property type="match status" value="2"/>
</dbReference>
<dbReference type="InterPro" id="IPR036691">
    <property type="entry name" value="Endo/exonu/phosph_ase_sf"/>
</dbReference>
<dbReference type="PROSITE" id="PS50158">
    <property type="entry name" value="ZF_CCHC"/>
    <property type="match status" value="1"/>
</dbReference>
<dbReference type="PANTHER" id="PTHR33273">
    <property type="entry name" value="DOMAIN-CONTAINING PROTEIN, PUTATIVE-RELATED"/>
    <property type="match status" value="1"/>
</dbReference>
<keyword evidence="1" id="KW-0479">Metal-binding</keyword>
<dbReference type="InterPro" id="IPR001878">
    <property type="entry name" value="Znf_CCHC"/>
</dbReference>
<feature type="domain" description="CCHC-type" evidence="3">
    <location>
        <begin position="395"/>
        <end position="408"/>
    </location>
</feature>
<dbReference type="Gene3D" id="4.10.60.10">
    <property type="entry name" value="Zinc finger, CCHC-type"/>
    <property type="match status" value="1"/>
</dbReference>
<feature type="region of interest" description="Disordered" evidence="2">
    <location>
        <begin position="1"/>
        <end position="99"/>
    </location>
</feature>
<keyword evidence="1" id="KW-0863">Zinc-finger</keyword>
<evidence type="ECO:0000256" key="2">
    <source>
        <dbReference type="SAM" id="MobiDB-lite"/>
    </source>
</evidence>
<dbReference type="InterPro" id="IPR005135">
    <property type="entry name" value="Endo/exonuclease/phosphatase"/>
</dbReference>
<reference evidence="5" key="1">
    <citation type="submission" date="2025-08" db="UniProtKB">
        <authorList>
            <consortium name="RefSeq"/>
        </authorList>
    </citation>
    <scope>IDENTIFICATION</scope>
    <source>
        <strain evidence="5">14028-0561.14</strain>
        <tissue evidence="5">Whole fly</tissue>
    </source>
</reference>
<dbReference type="RefSeq" id="XP_070144883.1">
    <property type="nucleotide sequence ID" value="XM_070288782.1"/>
</dbReference>
<dbReference type="InterPro" id="IPR036875">
    <property type="entry name" value="Znf_CCHC_sf"/>
</dbReference>
<dbReference type="Proteomes" id="UP001652661">
    <property type="component" value="Unplaced"/>
</dbReference>
<dbReference type="SUPFAM" id="SSF57756">
    <property type="entry name" value="Retrovirus zinc finger-like domains"/>
    <property type="match status" value="1"/>
</dbReference>
<evidence type="ECO:0000256" key="1">
    <source>
        <dbReference type="PROSITE-ProRule" id="PRU00047"/>
    </source>
</evidence>
<keyword evidence="4" id="KW-1185">Reference proteome</keyword>
<protein>
    <recommendedName>
        <fullName evidence="3">CCHC-type domain-containing protein</fullName>
    </recommendedName>
</protein>
<dbReference type="Pfam" id="PF14529">
    <property type="entry name" value="Exo_endo_phos_2"/>
    <property type="match status" value="1"/>
</dbReference>
<keyword evidence="1" id="KW-0862">Zinc</keyword>
<dbReference type="GeneID" id="138929339"/>
<feature type="region of interest" description="Disordered" evidence="2">
    <location>
        <begin position="185"/>
        <end position="224"/>
    </location>
</feature>